<dbReference type="EMBL" id="JAKLTN010000001">
    <property type="protein sequence ID" value="MCG2575723.1"/>
    <property type="molecule type" value="Genomic_DNA"/>
</dbReference>
<evidence type="ECO:0008006" key="3">
    <source>
        <dbReference type="Google" id="ProtNLM"/>
    </source>
</evidence>
<dbReference type="InterPro" id="IPR038989">
    <property type="entry name" value="UbiJ"/>
</dbReference>
<gene>
    <name evidence="1" type="ORF">LZ012_01800</name>
</gene>
<organism evidence="1 2">
    <name type="scientific">Dechloromonas hankyongensis</name>
    <dbReference type="NCBI Taxonomy" id="2908002"/>
    <lineage>
        <taxon>Bacteria</taxon>
        <taxon>Pseudomonadati</taxon>
        <taxon>Pseudomonadota</taxon>
        <taxon>Betaproteobacteria</taxon>
        <taxon>Rhodocyclales</taxon>
        <taxon>Azonexaceae</taxon>
        <taxon>Dechloromonas</taxon>
    </lineage>
</organism>
<name>A0ABS9JXT9_9RHOO</name>
<dbReference type="RefSeq" id="WP_275706923.1">
    <property type="nucleotide sequence ID" value="NZ_JAKLTN010000001.1"/>
</dbReference>
<evidence type="ECO:0000313" key="2">
    <source>
        <dbReference type="Proteomes" id="UP001165384"/>
    </source>
</evidence>
<dbReference type="PANTHER" id="PTHR38693:SF1">
    <property type="entry name" value="UBIQUINONE BIOSYNTHESIS ACCESSORY FACTOR UBIJ"/>
    <property type="match status" value="1"/>
</dbReference>
<evidence type="ECO:0000313" key="1">
    <source>
        <dbReference type="EMBL" id="MCG2575723.1"/>
    </source>
</evidence>
<protein>
    <recommendedName>
        <fullName evidence="3">Ubiquinone biosynthesis accessory factor UbiJ</fullName>
    </recommendedName>
</protein>
<accession>A0ABS9JXT9</accession>
<proteinExistence type="predicted"/>
<reference evidence="1" key="1">
    <citation type="submission" date="2022-01" db="EMBL/GenBank/DDBJ databases">
        <authorList>
            <person name="Jo J.-H."/>
            <person name="Im W.-T."/>
        </authorList>
    </citation>
    <scope>NUCLEOTIDE SEQUENCE</scope>
    <source>
        <strain evidence="1">XY25</strain>
    </source>
</reference>
<comment type="caution">
    <text evidence="1">The sequence shown here is derived from an EMBL/GenBank/DDBJ whole genome shotgun (WGS) entry which is preliminary data.</text>
</comment>
<dbReference type="PANTHER" id="PTHR38693">
    <property type="entry name" value="UBIQUINONE BIOSYNTHESIS PROTEIN UBIJ"/>
    <property type="match status" value="1"/>
</dbReference>
<sequence>MDAIKQVGVRGLNHLVRSESWAHERLLKHSGAHVRVDAGLFSLGLGIDQHGLFQLAAGERSPDVTLSLPPDFAVRALFDRSKLFATVKLDGSVDVAESLAFVFRNLRWDAEADLAGVIGDIAAHRLVRIGQSLASALSNSLRNTAANIQEYVVEESGILPSPRELGSFGEAVGRLRDDVASLEKRLAKL</sequence>
<keyword evidence="2" id="KW-1185">Reference proteome</keyword>
<dbReference type="Proteomes" id="UP001165384">
    <property type="component" value="Unassembled WGS sequence"/>
</dbReference>